<evidence type="ECO:0000313" key="3">
    <source>
        <dbReference type="Proteomes" id="UP000606003"/>
    </source>
</evidence>
<dbReference type="PANTHER" id="PTHR23150">
    <property type="entry name" value="SULFATASE MODIFYING FACTOR 1, 2"/>
    <property type="match status" value="1"/>
</dbReference>
<protein>
    <submittedName>
        <fullName evidence="2">SUMF1/EgtB/PvdO family nonheme iron enzyme</fullName>
    </submittedName>
</protein>
<organism evidence="2 3">
    <name type="scientific">Hymenobacter armeniacus</name>
    <dbReference type="NCBI Taxonomy" id="2771358"/>
    <lineage>
        <taxon>Bacteria</taxon>
        <taxon>Pseudomonadati</taxon>
        <taxon>Bacteroidota</taxon>
        <taxon>Cytophagia</taxon>
        <taxon>Cytophagales</taxon>
        <taxon>Hymenobacteraceae</taxon>
        <taxon>Hymenobacter</taxon>
    </lineage>
</organism>
<dbReference type="EMBL" id="JACXAC010000003">
    <property type="protein sequence ID" value="MBD2722282.1"/>
    <property type="molecule type" value="Genomic_DNA"/>
</dbReference>
<dbReference type="SUPFAM" id="SSF56436">
    <property type="entry name" value="C-type lectin-like"/>
    <property type="match status" value="1"/>
</dbReference>
<comment type="caution">
    <text evidence="2">The sequence shown here is derived from an EMBL/GenBank/DDBJ whole genome shotgun (WGS) entry which is preliminary data.</text>
</comment>
<dbReference type="Pfam" id="PF03781">
    <property type="entry name" value="FGE-sulfatase"/>
    <property type="match status" value="1"/>
</dbReference>
<dbReference type="InterPro" id="IPR016187">
    <property type="entry name" value="CTDL_fold"/>
</dbReference>
<name>A0ABR8JUT2_9BACT</name>
<dbReference type="InterPro" id="IPR005532">
    <property type="entry name" value="SUMF_dom"/>
</dbReference>
<dbReference type="InterPro" id="IPR051043">
    <property type="entry name" value="Sulfatase_Mod_Factor_Kinase"/>
</dbReference>
<proteinExistence type="predicted"/>
<reference evidence="2 3" key="1">
    <citation type="submission" date="2020-09" db="EMBL/GenBank/DDBJ databases">
        <authorList>
            <person name="Kim M.K."/>
        </authorList>
    </citation>
    <scope>NUCLEOTIDE SEQUENCE [LARGE SCALE GENOMIC DNA]</scope>
    <source>
        <strain evidence="2 3">BT189</strain>
    </source>
</reference>
<evidence type="ECO:0000313" key="2">
    <source>
        <dbReference type="EMBL" id="MBD2722282.1"/>
    </source>
</evidence>
<sequence>MKQLLLSASILVGVLQLSGCGARLPSSLRPGYYSASTALPLWPANYVTETPPKQQGNTVVVSIEGQPTPNPAPFYDYKVVKFASGLKLCRDTFRVPDLSKAVRGPIAPGVIVFSASGLAIDEAEITNLDWRLFVADVFPADSSSADILATILPDAAALPVKDYYTSPFYAYYPVVGISYEQAKLFCKWRSEAVNKRIAESKDYDGFAFEYRLPTEAEWEEAAEVRSGQPYGTTCTQLPVQVAEGAAAYLQKRAAVSTPVAQIKADIAAYNKQHPVRSWINHAQPEPYFLRLASPGYVYQGPANDFGLYQMLGNAAEMVEEQGIAKGGSYRDDLAGCTIKARGHYSGPSATVGFRTVCIMQHHK</sequence>
<feature type="domain" description="Sulfatase-modifying factor enzyme-like" evidence="1">
    <location>
        <begin position="117"/>
        <end position="320"/>
    </location>
</feature>
<dbReference type="Proteomes" id="UP000606003">
    <property type="component" value="Unassembled WGS sequence"/>
</dbReference>
<evidence type="ECO:0000259" key="1">
    <source>
        <dbReference type="Pfam" id="PF03781"/>
    </source>
</evidence>
<dbReference type="PANTHER" id="PTHR23150:SF19">
    <property type="entry name" value="FORMYLGLYCINE-GENERATING ENZYME"/>
    <property type="match status" value="1"/>
</dbReference>
<accession>A0ABR8JUT2</accession>
<dbReference type="RefSeq" id="WP_190923683.1">
    <property type="nucleotide sequence ID" value="NZ_JACXAC010000003.1"/>
</dbReference>
<gene>
    <name evidence="2" type="ORF">IC234_09095</name>
</gene>
<dbReference type="Gene3D" id="3.90.1580.10">
    <property type="entry name" value="paralog of FGE (formylglycine-generating enzyme)"/>
    <property type="match status" value="1"/>
</dbReference>
<keyword evidence="3" id="KW-1185">Reference proteome</keyword>
<dbReference type="InterPro" id="IPR042095">
    <property type="entry name" value="SUMF_sf"/>
</dbReference>